<dbReference type="InterPro" id="IPR043128">
    <property type="entry name" value="Rev_trsase/Diguanyl_cyclase"/>
</dbReference>
<feature type="region of interest" description="Disordered" evidence="6">
    <location>
        <begin position="447"/>
        <end position="469"/>
    </location>
</feature>
<keyword evidence="5" id="KW-0808">Transferase</keyword>
<dbReference type="InterPro" id="IPR017961">
    <property type="entry name" value="DNA_pol_Y-fam_little_finger"/>
</dbReference>
<dbReference type="GO" id="GO:0032259">
    <property type="term" value="P:methylation"/>
    <property type="evidence" value="ECO:0007669"/>
    <property type="project" value="UniProtKB-KW"/>
</dbReference>
<dbReference type="Gene3D" id="3.30.70.270">
    <property type="match status" value="1"/>
</dbReference>
<reference evidence="8" key="1">
    <citation type="journal article" date="2021" name="PeerJ">
        <title>Extensive microbial diversity within the chicken gut microbiome revealed by metagenomics and culture.</title>
        <authorList>
            <person name="Gilroy R."/>
            <person name="Ravi A."/>
            <person name="Getino M."/>
            <person name="Pursley I."/>
            <person name="Horton D.L."/>
            <person name="Alikhan N.F."/>
            <person name="Baker D."/>
            <person name="Gharbi K."/>
            <person name="Hall N."/>
            <person name="Watson M."/>
            <person name="Adriaenssens E.M."/>
            <person name="Foster-Nyarko E."/>
            <person name="Jarju S."/>
            <person name="Secka A."/>
            <person name="Antonio M."/>
            <person name="Oren A."/>
            <person name="Chaudhuri R.R."/>
            <person name="La Ragione R."/>
            <person name="Hildebrand F."/>
            <person name="Pallen M.J."/>
        </authorList>
    </citation>
    <scope>NUCLEOTIDE SEQUENCE</scope>
    <source>
        <strain evidence="8">USAMLcec3-2134</strain>
    </source>
</reference>
<dbReference type="InterPro" id="IPR001126">
    <property type="entry name" value="UmuC"/>
</dbReference>
<evidence type="ECO:0000313" key="8">
    <source>
        <dbReference type="EMBL" id="HJB90395.1"/>
    </source>
</evidence>
<comment type="similarity">
    <text evidence="1">Belongs to the DNA polymerase type-Y family.</text>
</comment>
<dbReference type="Pfam" id="PF11799">
    <property type="entry name" value="IMS_C"/>
    <property type="match status" value="1"/>
</dbReference>
<evidence type="ECO:0000256" key="6">
    <source>
        <dbReference type="SAM" id="MobiDB-lite"/>
    </source>
</evidence>
<dbReference type="InterPro" id="IPR043502">
    <property type="entry name" value="DNA/RNA_pol_sf"/>
</dbReference>
<comment type="caution">
    <text evidence="8">The sequence shown here is derived from an EMBL/GenBank/DDBJ whole genome shotgun (WGS) entry which is preliminary data.</text>
</comment>
<dbReference type="Pfam" id="PF00817">
    <property type="entry name" value="IMS"/>
    <property type="match status" value="1"/>
</dbReference>
<keyword evidence="8" id="KW-0489">Methyltransferase</keyword>
<dbReference type="GO" id="GO:0003684">
    <property type="term" value="F:damaged DNA binding"/>
    <property type="evidence" value="ECO:0007669"/>
    <property type="project" value="InterPro"/>
</dbReference>
<dbReference type="Proteomes" id="UP000886883">
    <property type="component" value="Unassembled WGS sequence"/>
</dbReference>
<feature type="compositionally biased region" description="Basic and acidic residues" evidence="6">
    <location>
        <begin position="448"/>
        <end position="469"/>
    </location>
</feature>
<dbReference type="GO" id="GO:0003887">
    <property type="term" value="F:DNA-directed DNA polymerase activity"/>
    <property type="evidence" value="ECO:0007669"/>
    <property type="project" value="UniProtKB-KW"/>
</dbReference>
<dbReference type="GO" id="GO:0042276">
    <property type="term" value="P:error-prone translesion synthesis"/>
    <property type="evidence" value="ECO:0007669"/>
    <property type="project" value="TreeGrafter"/>
</dbReference>
<dbReference type="GO" id="GO:0009432">
    <property type="term" value="P:SOS response"/>
    <property type="evidence" value="ECO:0007669"/>
    <property type="project" value="TreeGrafter"/>
</dbReference>
<keyword evidence="2" id="KW-0515">Mutator protein</keyword>
<dbReference type="GO" id="GO:0006281">
    <property type="term" value="P:DNA repair"/>
    <property type="evidence" value="ECO:0007669"/>
    <property type="project" value="InterPro"/>
</dbReference>
<evidence type="ECO:0000256" key="2">
    <source>
        <dbReference type="ARBA" id="ARBA00022457"/>
    </source>
</evidence>
<dbReference type="PROSITE" id="PS50173">
    <property type="entry name" value="UMUC"/>
    <property type="match status" value="1"/>
</dbReference>
<accession>A0A9D2SBY4</accession>
<dbReference type="InterPro" id="IPR050116">
    <property type="entry name" value="DNA_polymerase-Y"/>
</dbReference>
<dbReference type="EMBL" id="DWXE01000010">
    <property type="protein sequence ID" value="HJB90395.1"/>
    <property type="molecule type" value="Genomic_DNA"/>
</dbReference>
<dbReference type="GO" id="GO:0005829">
    <property type="term" value="C:cytosol"/>
    <property type="evidence" value="ECO:0007669"/>
    <property type="project" value="TreeGrafter"/>
</dbReference>
<dbReference type="Gene3D" id="1.10.150.20">
    <property type="entry name" value="5' to 3' exonuclease, C-terminal subdomain"/>
    <property type="match status" value="1"/>
</dbReference>
<evidence type="ECO:0000256" key="1">
    <source>
        <dbReference type="ARBA" id="ARBA00010945"/>
    </source>
</evidence>
<dbReference type="GO" id="GO:0008168">
    <property type="term" value="F:methyltransferase activity"/>
    <property type="evidence" value="ECO:0007669"/>
    <property type="project" value="UniProtKB-KW"/>
</dbReference>
<keyword evidence="5" id="KW-0239">DNA-directed DNA polymerase</keyword>
<evidence type="ECO:0000256" key="4">
    <source>
        <dbReference type="ARBA" id="ARBA00022763"/>
    </source>
</evidence>
<dbReference type="PANTHER" id="PTHR11076">
    <property type="entry name" value="DNA REPAIR POLYMERASE UMUC / TRANSFERASE FAMILY MEMBER"/>
    <property type="match status" value="1"/>
</dbReference>
<feature type="domain" description="UmuC" evidence="7">
    <location>
        <begin position="6"/>
        <end position="232"/>
    </location>
</feature>
<dbReference type="AlphaFoldDB" id="A0A9D2SBY4"/>
<proteinExistence type="inferred from homology"/>
<evidence type="ECO:0000313" key="9">
    <source>
        <dbReference type="Proteomes" id="UP000886883"/>
    </source>
</evidence>
<name>A0A9D2SBY4_9FIRM</name>
<reference evidence="8" key="2">
    <citation type="submission" date="2021-04" db="EMBL/GenBank/DDBJ databases">
        <authorList>
            <person name="Gilroy R."/>
        </authorList>
    </citation>
    <scope>NUCLEOTIDE SEQUENCE</scope>
    <source>
        <strain evidence="8">USAMLcec3-2134</strain>
    </source>
</reference>
<dbReference type="PANTHER" id="PTHR11076:SF35">
    <property type="entry name" value="DNA REPAIR PROTEIN HOMOLOG YOBH"/>
    <property type="match status" value="1"/>
</dbReference>
<protein>
    <submittedName>
        <fullName evidence="8">DNA methylase</fullName>
    </submittedName>
</protein>
<gene>
    <name evidence="8" type="ORF">H9763_02885</name>
</gene>
<evidence type="ECO:0000256" key="5">
    <source>
        <dbReference type="ARBA" id="ARBA00022932"/>
    </source>
</evidence>
<organism evidence="8 9">
    <name type="scientific">Candidatus Eisenbergiella merdigallinarum</name>
    <dbReference type="NCBI Taxonomy" id="2838552"/>
    <lineage>
        <taxon>Bacteria</taxon>
        <taxon>Bacillati</taxon>
        <taxon>Bacillota</taxon>
        <taxon>Clostridia</taxon>
        <taxon>Lachnospirales</taxon>
        <taxon>Lachnospiraceae</taxon>
        <taxon>Eisenbergiella</taxon>
    </lineage>
</organism>
<sequence>MKDRTYLAIDLKSFYASVECMERGLDPLTTNLVVADLSRTEKTICLAVSPSLKEYGIPGRARLFEVIQKVAEENGRRRAAYPEMEGESCDAKELSQNPALKASWLTATPRMSLYLEYSARIHGIYLNYIAPEDIHVYSIDEAFLDVTDYLQAYRLTAHELAGRIIRDVLRRTGIVATAGIGPNLYLCKAALDIVAKHVPADADGVRIASLDEKSYRRLLWGHRPLTDFWRIGRGTARRLEEAGIFTMGDVARCSLGKPDDFYNEELLYRLLGVNAELLIDHAWGLEPCTIADIKAFRPQSNSLGAGQVLQCPHDFEKAGLVLREMADGLALNLVEKGLVTDQLVLTVGYDRDSLKDPKVRKSLAGAISRDRYGREIPSHAHGTANLENRTSSGRKMTEAAMRLYGEIVNPSLLIRRLNLTACHVVPEREAAQEEEFHQLELFADWGEEPQRDRSREREKEAREREKKMQKAVLEIRQKFGKNAVLKGMSLQEGATARERNEQIGGHKA</sequence>
<keyword evidence="3" id="KW-0548">Nucleotidyltransferase</keyword>
<keyword evidence="4" id="KW-0227">DNA damage</keyword>
<feature type="region of interest" description="Disordered" evidence="6">
    <location>
        <begin position="488"/>
        <end position="508"/>
    </location>
</feature>
<evidence type="ECO:0000256" key="3">
    <source>
        <dbReference type="ARBA" id="ARBA00022695"/>
    </source>
</evidence>
<evidence type="ECO:0000259" key="7">
    <source>
        <dbReference type="PROSITE" id="PS50173"/>
    </source>
</evidence>
<dbReference type="SUPFAM" id="SSF56672">
    <property type="entry name" value="DNA/RNA polymerases"/>
    <property type="match status" value="1"/>
</dbReference>